<dbReference type="PROSITE" id="PS50042">
    <property type="entry name" value="CNMP_BINDING_3"/>
    <property type="match status" value="1"/>
</dbReference>
<gene>
    <name evidence="2" type="primary">crp</name>
    <name evidence="2" type="ORF">Mal52_36120</name>
</gene>
<keyword evidence="2" id="KW-0675">Receptor</keyword>
<proteinExistence type="predicted"/>
<accession>A0A517ZRM3</accession>
<feature type="domain" description="Cyclic nucleotide-binding" evidence="1">
    <location>
        <begin position="14"/>
        <end position="117"/>
    </location>
</feature>
<name>A0A517ZRM3_9PLAN</name>
<evidence type="ECO:0000313" key="2">
    <source>
        <dbReference type="EMBL" id="QDU45124.1"/>
    </source>
</evidence>
<dbReference type="GO" id="GO:0030552">
    <property type="term" value="F:cAMP binding"/>
    <property type="evidence" value="ECO:0007669"/>
    <property type="project" value="TreeGrafter"/>
</dbReference>
<organism evidence="2 3">
    <name type="scientific">Symmachiella dynata</name>
    <dbReference type="NCBI Taxonomy" id="2527995"/>
    <lineage>
        <taxon>Bacteria</taxon>
        <taxon>Pseudomonadati</taxon>
        <taxon>Planctomycetota</taxon>
        <taxon>Planctomycetia</taxon>
        <taxon>Planctomycetales</taxon>
        <taxon>Planctomycetaceae</taxon>
        <taxon>Symmachiella</taxon>
    </lineage>
</organism>
<dbReference type="GO" id="GO:0034236">
    <property type="term" value="F:protein kinase A catalytic subunit binding"/>
    <property type="evidence" value="ECO:0007669"/>
    <property type="project" value="TreeGrafter"/>
</dbReference>
<evidence type="ECO:0000259" key="1">
    <source>
        <dbReference type="PROSITE" id="PS50042"/>
    </source>
</evidence>
<dbReference type="Proteomes" id="UP000319383">
    <property type="component" value="Chromosome"/>
</dbReference>
<reference evidence="2 3" key="1">
    <citation type="submission" date="2019-02" db="EMBL/GenBank/DDBJ databases">
        <title>Deep-cultivation of Planctomycetes and their phenomic and genomic characterization uncovers novel biology.</title>
        <authorList>
            <person name="Wiegand S."/>
            <person name="Jogler M."/>
            <person name="Boedeker C."/>
            <person name="Pinto D."/>
            <person name="Vollmers J."/>
            <person name="Rivas-Marin E."/>
            <person name="Kohn T."/>
            <person name="Peeters S.H."/>
            <person name="Heuer A."/>
            <person name="Rast P."/>
            <person name="Oberbeckmann S."/>
            <person name="Bunk B."/>
            <person name="Jeske O."/>
            <person name="Meyerdierks A."/>
            <person name="Storesund J.E."/>
            <person name="Kallscheuer N."/>
            <person name="Luecker S."/>
            <person name="Lage O.M."/>
            <person name="Pohl T."/>
            <person name="Merkel B.J."/>
            <person name="Hornburger P."/>
            <person name="Mueller R.-W."/>
            <person name="Bruemmer F."/>
            <person name="Labrenz M."/>
            <person name="Spormann A.M."/>
            <person name="Op den Camp H."/>
            <person name="Overmann J."/>
            <person name="Amann R."/>
            <person name="Jetten M.S.M."/>
            <person name="Mascher T."/>
            <person name="Medema M.H."/>
            <person name="Devos D.P."/>
            <person name="Kaster A.-K."/>
            <person name="Ovreas L."/>
            <person name="Rohde M."/>
            <person name="Galperin M.Y."/>
            <person name="Jogler C."/>
        </authorList>
    </citation>
    <scope>NUCLEOTIDE SEQUENCE [LARGE SCALE GENOMIC DNA]</scope>
    <source>
        <strain evidence="2 3">Mal52</strain>
    </source>
</reference>
<dbReference type="InterPro" id="IPR014710">
    <property type="entry name" value="RmlC-like_jellyroll"/>
</dbReference>
<dbReference type="RefSeq" id="WP_145377498.1">
    <property type="nucleotide sequence ID" value="NZ_CAXBED010000026.1"/>
</dbReference>
<dbReference type="InterPro" id="IPR018490">
    <property type="entry name" value="cNMP-bd_dom_sf"/>
</dbReference>
<dbReference type="GO" id="GO:0005952">
    <property type="term" value="C:cAMP-dependent protein kinase complex"/>
    <property type="evidence" value="ECO:0007669"/>
    <property type="project" value="InterPro"/>
</dbReference>
<dbReference type="CDD" id="cd00038">
    <property type="entry name" value="CAP_ED"/>
    <property type="match status" value="1"/>
</dbReference>
<dbReference type="SMART" id="SM00100">
    <property type="entry name" value="cNMP"/>
    <property type="match status" value="1"/>
</dbReference>
<dbReference type="EMBL" id="CP036276">
    <property type="protein sequence ID" value="QDU45124.1"/>
    <property type="molecule type" value="Genomic_DNA"/>
</dbReference>
<keyword evidence="3" id="KW-1185">Reference proteome</keyword>
<dbReference type="Pfam" id="PF00027">
    <property type="entry name" value="cNMP_binding"/>
    <property type="match status" value="1"/>
</dbReference>
<dbReference type="AlphaFoldDB" id="A0A517ZRM3"/>
<sequence>MSKYTAADFIDCPIFVNMSTEELQKVVNLMSIEDYRAGETIFSEGDSHAVIWIIIEGRCKVTKKTRDGGQRDLAVLARMRTFGEMSFFHPAPHSATVTAETDVTVARLDRARFHSLVDLGSQAALKIAYNTIAVVSERLRAMDEYVGQIIKSGETPRSGQEWGEFRAKLYSEWQF</sequence>
<protein>
    <submittedName>
        <fullName evidence="2">cAMP receptor protein</fullName>
    </submittedName>
</protein>
<dbReference type="KEGG" id="sdyn:Mal52_36120"/>
<dbReference type="OrthoDB" id="282820at2"/>
<dbReference type="GO" id="GO:0004862">
    <property type="term" value="F:cAMP-dependent protein kinase inhibitor activity"/>
    <property type="evidence" value="ECO:0007669"/>
    <property type="project" value="TreeGrafter"/>
</dbReference>
<dbReference type="InterPro" id="IPR050503">
    <property type="entry name" value="cAMP-dep_PK_reg_su-like"/>
</dbReference>
<evidence type="ECO:0000313" key="3">
    <source>
        <dbReference type="Proteomes" id="UP000319383"/>
    </source>
</evidence>
<dbReference type="Gene3D" id="2.60.120.10">
    <property type="entry name" value="Jelly Rolls"/>
    <property type="match status" value="1"/>
</dbReference>
<dbReference type="SUPFAM" id="SSF51206">
    <property type="entry name" value="cAMP-binding domain-like"/>
    <property type="match status" value="1"/>
</dbReference>
<dbReference type="GO" id="GO:0005829">
    <property type="term" value="C:cytosol"/>
    <property type="evidence" value="ECO:0007669"/>
    <property type="project" value="TreeGrafter"/>
</dbReference>
<dbReference type="PANTHER" id="PTHR11635:SF152">
    <property type="entry name" value="CAMP-DEPENDENT PROTEIN KINASE TYPE I REGULATORY SUBUNIT-RELATED"/>
    <property type="match status" value="1"/>
</dbReference>
<dbReference type="PANTHER" id="PTHR11635">
    <property type="entry name" value="CAMP-DEPENDENT PROTEIN KINASE REGULATORY CHAIN"/>
    <property type="match status" value="1"/>
</dbReference>
<dbReference type="InterPro" id="IPR000595">
    <property type="entry name" value="cNMP-bd_dom"/>
</dbReference>